<dbReference type="Pfam" id="PF10646">
    <property type="entry name" value="Germane"/>
    <property type="match status" value="1"/>
</dbReference>
<reference evidence="4" key="1">
    <citation type="submission" date="2022-01" db="EMBL/GenBank/DDBJ databases">
        <title>Paenibacillus spongiae sp. nov., isolated from marine sponge.</title>
        <authorList>
            <person name="Li Z."/>
            <person name="Zhang M."/>
        </authorList>
    </citation>
    <scope>NUCLEOTIDE SEQUENCE</scope>
    <source>
        <strain evidence="4">PHS-Z3</strain>
    </source>
</reference>
<feature type="chain" id="PRO_5047036961" evidence="2">
    <location>
        <begin position="25"/>
        <end position="185"/>
    </location>
</feature>
<dbReference type="InterPro" id="IPR019606">
    <property type="entry name" value="GerMN"/>
</dbReference>
<accession>A0ABY5S1Q4</accession>
<sequence>MKRHITSRLAMILCLLLLALVAAGCGQKETADNQSGAAGQPDTTPGAENQQPEPEQQKQQIKVYFTDEEQTGLIEQSSEIVYENEPEKIEAVFKALQSGGSNGAVSLWENVKLLSAKIESGVVTLDIDLPDEARLGAPGEALALEAIEKTYFQLEEVSSIDILINGEQTDSLMGHEGLDHPIVKP</sequence>
<dbReference type="PROSITE" id="PS51257">
    <property type="entry name" value="PROKAR_LIPOPROTEIN"/>
    <property type="match status" value="1"/>
</dbReference>
<organism evidence="4 5">
    <name type="scientific">Paenibacillus spongiae</name>
    <dbReference type="NCBI Taxonomy" id="2909671"/>
    <lineage>
        <taxon>Bacteria</taxon>
        <taxon>Bacillati</taxon>
        <taxon>Bacillota</taxon>
        <taxon>Bacilli</taxon>
        <taxon>Bacillales</taxon>
        <taxon>Paenibacillaceae</taxon>
        <taxon>Paenibacillus</taxon>
    </lineage>
</organism>
<dbReference type="RefSeq" id="WP_258383896.1">
    <property type="nucleotide sequence ID" value="NZ_CP091430.1"/>
</dbReference>
<dbReference type="EMBL" id="CP091430">
    <property type="protein sequence ID" value="UVI27806.1"/>
    <property type="molecule type" value="Genomic_DNA"/>
</dbReference>
<evidence type="ECO:0000259" key="3">
    <source>
        <dbReference type="SMART" id="SM00909"/>
    </source>
</evidence>
<evidence type="ECO:0000313" key="4">
    <source>
        <dbReference type="EMBL" id="UVI27806.1"/>
    </source>
</evidence>
<feature type="compositionally biased region" description="Polar residues" evidence="1">
    <location>
        <begin position="32"/>
        <end position="49"/>
    </location>
</feature>
<feature type="domain" description="GerMN" evidence="3">
    <location>
        <begin position="89"/>
        <end position="173"/>
    </location>
</feature>
<evidence type="ECO:0000256" key="1">
    <source>
        <dbReference type="SAM" id="MobiDB-lite"/>
    </source>
</evidence>
<gene>
    <name evidence="4" type="ORF">L1F29_20355</name>
</gene>
<feature type="region of interest" description="Disordered" evidence="1">
    <location>
        <begin position="30"/>
        <end position="58"/>
    </location>
</feature>
<evidence type="ECO:0000313" key="5">
    <source>
        <dbReference type="Proteomes" id="UP001057877"/>
    </source>
</evidence>
<dbReference type="SMART" id="SM00909">
    <property type="entry name" value="Germane"/>
    <property type="match status" value="1"/>
</dbReference>
<dbReference type="Proteomes" id="UP001057877">
    <property type="component" value="Chromosome"/>
</dbReference>
<evidence type="ECO:0000256" key="2">
    <source>
        <dbReference type="SAM" id="SignalP"/>
    </source>
</evidence>
<keyword evidence="2" id="KW-0732">Signal</keyword>
<keyword evidence="5" id="KW-1185">Reference proteome</keyword>
<protein>
    <submittedName>
        <fullName evidence="4">GerMN domain-containing protein</fullName>
    </submittedName>
</protein>
<proteinExistence type="predicted"/>
<feature type="signal peptide" evidence="2">
    <location>
        <begin position="1"/>
        <end position="24"/>
    </location>
</feature>
<name>A0ABY5S1Q4_9BACL</name>